<sequence>SVSARSSRPHFLTTSGKFFVLGGSDVNSGDRCISIQLFKPHTAPVDANSRHPILAWMRREKEGRYGILVQRFEMAITCVQAISAA</sequence>
<name>A0AAD2K889_9AGAR</name>
<protein>
    <submittedName>
        <fullName evidence="1">Uncharacterized protein</fullName>
    </submittedName>
</protein>
<dbReference type="EMBL" id="CAVNYO010000480">
    <property type="protein sequence ID" value="CAK5284453.1"/>
    <property type="molecule type" value="Genomic_DNA"/>
</dbReference>
<gene>
    <name evidence="1" type="ORF">MYCIT1_LOCUS37708</name>
</gene>
<proteinExistence type="predicted"/>
<evidence type="ECO:0000313" key="1">
    <source>
        <dbReference type="EMBL" id="CAK5284453.1"/>
    </source>
</evidence>
<comment type="caution">
    <text evidence="1">The sequence shown here is derived from an EMBL/GenBank/DDBJ whole genome shotgun (WGS) entry which is preliminary data.</text>
</comment>
<reference evidence="1" key="1">
    <citation type="submission" date="2023-11" db="EMBL/GenBank/DDBJ databases">
        <authorList>
            <person name="De Vega J J."/>
            <person name="De Vega J J."/>
        </authorList>
    </citation>
    <scope>NUCLEOTIDE SEQUENCE</scope>
</reference>
<feature type="non-terminal residue" evidence="1">
    <location>
        <position position="1"/>
    </location>
</feature>
<organism evidence="1 2">
    <name type="scientific">Mycena citricolor</name>
    <dbReference type="NCBI Taxonomy" id="2018698"/>
    <lineage>
        <taxon>Eukaryota</taxon>
        <taxon>Fungi</taxon>
        <taxon>Dikarya</taxon>
        <taxon>Basidiomycota</taxon>
        <taxon>Agaricomycotina</taxon>
        <taxon>Agaricomycetes</taxon>
        <taxon>Agaricomycetidae</taxon>
        <taxon>Agaricales</taxon>
        <taxon>Marasmiineae</taxon>
        <taxon>Mycenaceae</taxon>
        <taxon>Mycena</taxon>
    </lineage>
</organism>
<accession>A0AAD2K889</accession>
<dbReference type="Proteomes" id="UP001295794">
    <property type="component" value="Unassembled WGS sequence"/>
</dbReference>
<evidence type="ECO:0000313" key="2">
    <source>
        <dbReference type="Proteomes" id="UP001295794"/>
    </source>
</evidence>
<keyword evidence="2" id="KW-1185">Reference proteome</keyword>
<dbReference type="AlphaFoldDB" id="A0AAD2K889"/>